<evidence type="ECO:0000313" key="2">
    <source>
        <dbReference type="EMBL" id="AOA59578.1"/>
    </source>
</evidence>
<dbReference type="Pfam" id="PF15654">
    <property type="entry name" value="Tox-WTIP"/>
    <property type="match status" value="1"/>
</dbReference>
<dbReference type="STRING" id="1789224.BFG52_15315"/>
<evidence type="ECO:0000313" key="3">
    <source>
        <dbReference type="Proteomes" id="UP000093391"/>
    </source>
</evidence>
<dbReference type="InterPro" id="IPR028898">
    <property type="entry name" value="Tox-WTIP_dom"/>
</dbReference>
<sequence>MSTHPNNLKNELYNKRYPDLLENRLNLPERIGPGEKLSQTIRGHRTLINSTDSNLRDWEDRYDNECFDDKCDTGCSAVGSTKPVELKTIELSATSSKVGKVVAAGGLVYIGYRIVRMLPSLAPPLWPTIPINLATP</sequence>
<accession>A0A1B2M305</accession>
<keyword evidence="3" id="KW-1185">Reference proteome</keyword>
<dbReference type="OrthoDB" id="292792at2"/>
<dbReference type="EMBL" id="CP016895">
    <property type="protein sequence ID" value="AOA59578.1"/>
    <property type="molecule type" value="Genomic_DNA"/>
</dbReference>
<dbReference type="AlphaFoldDB" id="A0A1B2M305"/>
<evidence type="ECO:0000259" key="1">
    <source>
        <dbReference type="Pfam" id="PF15654"/>
    </source>
</evidence>
<name>A0A1B2M305_9GAMM</name>
<proteinExistence type="predicted"/>
<feature type="domain" description="Tox-WTIP" evidence="1">
    <location>
        <begin position="94"/>
        <end position="136"/>
    </location>
</feature>
<organism evidence="2 3">
    <name type="scientific">Acinetobacter larvae</name>
    <dbReference type="NCBI Taxonomy" id="1789224"/>
    <lineage>
        <taxon>Bacteria</taxon>
        <taxon>Pseudomonadati</taxon>
        <taxon>Pseudomonadota</taxon>
        <taxon>Gammaproteobacteria</taxon>
        <taxon>Moraxellales</taxon>
        <taxon>Moraxellaceae</taxon>
        <taxon>Acinetobacter</taxon>
    </lineage>
</organism>
<dbReference type="Proteomes" id="UP000093391">
    <property type="component" value="Chromosome"/>
</dbReference>
<protein>
    <recommendedName>
        <fullName evidence="1">Tox-WTIP domain-containing protein</fullName>
    </recommendedName>
</protein>
<dbReference type="KEGG" id="ala:BFG52_15315"/>
<reference evidence="2 3" key="1">
    <citation type="submission" date="2016-08" db="EMBL/GenBank/DDBJ databases">
        <authorList>
            <person name="Seilhamer J.J."/>
        </authorList>
    </citation>
    <scope>NUCLEOTIDE SEQUENCE [LARGE SCALE GENOMIC DNA]</scope>
    <source>
        <strain evidence="2 3">BRTC-1</strain>
    </source>
</reference>
<dbReference type="RefSeq" id="WP_067558183.1">
    <property type="nucleotide sequence ID" value="NZ_CP016895.1"/>
</dbReference>
<gene>
    <name evidence="2" type="ORF">BFG52_15315</name>
</gene>